<evidence type="ECO:0000256" key="4">
    <source>
        <dbReference type="ARBA" id="ARBA00022989"/>
    </source>
</evidence>
<evidence type="ECO:0000313" key="8">
    <source>
        <dbReference type="Proteomes" id="UP000485058"/>
    </source>
</evidence>
<keyword evidence="8" id="KW-1185">Reference proteome</keyword>
<protein>
    <submittedName>
        <fullName evidence="7">Amino-acid permease BAT1-like protein</fullName>
    </submittedName>
</protein>
<dbReference type="PANTHER" id="PTHR45649:SF26">
    <property type="entry name" value="OS04G0435100 PROTEIN"/>
    <property type="match status" value="1"/>
</dbReference>
<dbReference type="EMBL" id="BLLF01001442">
    <property type="protein sequence ID" value="GFH19314.1"/>
    <property type="molecule type" value="Genomic_DNA"/>
</dbReference>
<keyword evidence="3 6" id="KW-0812">Transmembrane</keyword>
<comment type="caution">
    <text evidence="7">The sequence shown here is derived from an EMBL/GenBank/DDBJ whole genome shotgun (WGS) entry which is preliminary data.</text>
</comment>
<proteinExistence type="predicted"/>
<gene>
    <name evidence="7" type="ORF">HaLaN_16243</name>
</gene>
<evidence type="ECO:0000256" key="3">
    <source>
        <dbReference type="ARBA" id="ARBA00022692"/>
    </source>
</evidence>
<comment type="subcellular location">
    <subcellularLocation>
        <location evidence="1">Membrane</location>
        <topology evidence="1">Multi-pass membrane protein</topology>
    </subcellularLocation>
</comment>
<reference evidence="7 8" key="1">
    <citation type="submission" date="2020-02" db="EMBL/GenBank/DDBJ databases">
        <title>Draft genome sequence of Haematococcus lacustris strain NIES-144.</title>
        <authorList>
            <person name="Morimoto D."/>
            <person name="Nakagawa S."/>
            <person name="Yoshida T."/>
            <person name="Sawayama S."/>
        </authorList>
    </citation>
    <scope>NUCLEOTIDE SEQUENCE [LARGE SCALE GENOMIC DNA]</scope>
    <source>
        <strain evidence="7 8">NIES-144</strain>
    </source>
</reference>
<evidence type="ECO:0000256" key="6">
    <source>
        <dbReference type="SAM" id="Phobius"/>
    </source>
</evidence>
<accession>A0A699ZKI3</accession>
<dbReference type="Proteomes" id="UP000485058">
    <property type="component" value="Unassembled WGS sequence"/>
</dbReference>
<feature type="non-terminal residue" evidence="7">
    <location>
        <position position="1"/>
    </location>
</feature>
<dbReference type="GO" id="GO:0022857">
    <property type="term" value="F:transmembrane transporter activity"/>
    <property type="evidence" value="ECO:0007669"/>
    <property type="project" value="InterPro"/>
</dbReference>
<dbReference type="Gene3D" id="1.20.1740.10">
    <property type="entry name" value="Amino acid/polyamine transporter I"/>
    <property type="match status" value="1"/>
</dbReference>
<feature type="transmembrane region" description="Helical" evidence="6">
    <location>
        <begin position="43"/>
        <end position="62"/>
    </location>
</feature>
<dbReference type="AlphaFoldDB" id="A0A699ZKI3"/>
<name>A0A699ZKI3_HAELA</name>
<sequence length="71" mass="7971">MFTASTMYFTANGRVVYAFSRDGAMLGSRWWRQLSPRTQQPVAGVWLMAALSFLIGSPAVFVRQVCWGLHS</sequence>
<evidence type="ECO:0000256" key="5">
    <source>
        <dbReference type="ARBA" id="ARBA00023136"/>
    </source>
</evidence>
<evidence type="ECO:0000313" key="7">
    <source>
        <dbReference type="EMBL" id="GFH19314.1"/>
    </source>
</evidence>
<evidence type="ECO:0000256" key="2">
    <source>
        <dbReference type="ARBA" id="ARBA00022448"/>
    </source>
</evidence>
<organism evidence="7 8">
    <name type="scientific">Haematococcus lacustris</name>
    <name type="common">Green alga</name>
    <name type="synonym">Haematococcus pluvialis</name>
    <dbReference type="NCBI Taxonomy" id="44745"/>
    <lineage>
        <taxon>Eukaryota</taxon>
        <taxon>Viridiplantae</taxon>
        <taxon>Chlorophyta</taxon>
        <taxon>core chlorophytes</taxon>
        <taxon>Chlorophyceae</taxon>
        <taxon>CS clade</taxon>
        <taxon>Chlamydomonadales</taxon>
        <taxon>Haematococcaceae</taxon>
        <taxon>Haematococcus</taxon>
    </lineage>
</organism>
<keyword evidence="2" id="KW-0813">Transport</keyword>
<keyword evidence="5 6" id="KW-0472">Membrane</keyword>
<keyword evidence="4 6" id="KW-1133">Transmembrane helix</keyword>
<dbReference type="InterPro" id="IPR002293">
    <property type="entry name" value="AA/rel_permease1"/>
</dbReference>
<evidence type="ECO:0000256" key="1">
    <source>
        <dbReference type="ARBA" id="ARBA00004141"/>
    </source>
</evidence>
<dbReference type="PANTHER" id="PTHR45649">
    <property type="entry name" value="AMINO-ACID PERMEASE BAT1"/>
    <property type="match status" value="1"/>
</dbReference>
<dbReference type="Pfam" id="PF13520">
    <property type="entry name" value="AA_permease_2"/>
    <property type="match status" value="1"/>
</dbReference>
<dbReference type="GO" id="GO:0016020">
    <property type="term" value="C:membrane"/>
    <property type="evidence" value="ECO:0007669"/>
    <property type="project" value="UniProtKB-SubCell"/>
</dbReference>